<sequence>MARRQRKERELKDEEFFDDEEQEMDDSPPSIDPYAVLGLETEATADEVKKAYRKLALKHHPDKAQDEDKTAANKKFQEIAFAYAVLSDDHRRKRYDLTGSTSETMDGDDDFDWLKFYRERFAELVTEENIKKTKTAYKGSAEEKRDLLNTYTKFQGRFTAIYQCVMLSDILEDDDRFRQILDEEIAKGTIDSYPEYERENNDASREKAKATERKRQEDFDKRQRKESKEAKNGKSKAKKNDDTDMSGLAAMIAQRQKSRSGGNFLDALEAKYAPEPRGKKRGTPDEPPEEIFAAAEERAKKARQSRRPAKAKVVDEDLDAMLEEEDIEETGDEEEEAPPPKKRGRLLRGRAKA</sequence>
<dbReference type="PRINTS" id="PR00625">
    <property type="entry name" value="JDOMAIN"/>
</dbReference>
<dbReference type="SUPFAM" id="SSF46565">
    <property type="entry name" value="Chaperone J-domain"/>
    <property type="match status" value="1"/>
</dbReference>
<dbReference type="CDD" id="cd06257">
    <property type="entry name" value="DnaJ"/>
    <property type="match status" value="1"/>
</dbReference>
<gene>
    <name evidence="3" type="ORF">K505DRAFT_408930</name>
</gene>
<dbReference type="Proteomes" id="UP000799757">
    <property type="component" value="Unassembled WGS sequence"/>
</dbReference>
<evidence type="ECO:0000313" key="3">
    <source>
        <dbReference type="EMBL" id="KAF2791950.1"/>
    </source>
</evidence>
<feature type="compositionally biased region" description="Acidic residues" evidence="1">
    <location>
        <begin position="316"/>
        <end position="337"/>
    </location>
</feature>
<dbReference type="PROSITE" id="PS00636">
    <property type="entry name" value="DNAJ_1"/>
    <property type="match status" value="1"/>
</dbReference>
<feature type="compositionally biased region" description="Acidic residues" evidence="1">
    <location>
        <begin position="15"/>
        <end position="26"/>
    </location>
</feature>
<dbReference type="Pfam" id="PF23302">
    <property type="entry name" value="HTH_DNAJC9"/>
    <property type="match status" value="1"/>
</dbReference>
<dbReference type="PANTHER" id="PTHR44144:SF1">
    <property type="entry name" value="DNAJ HOMOLOG SUBFAMILY C MEMBER 9"/>
    <property type="match status" value="1"/>
</dbReference>
<evidence type="ECO:0000313" key="4">
    <source>
        <dbReference type="Proteomes" id="UP000799757"/>
    </source>
</evidence>
<feature type="region of interest" description="Disordered" evidence="1">
    <location>
        <begin position="192"/>
        <end position="353"/>
    </location>
</feature>
<dbReference type="InterPro" id="IPR056453">
    <property type="entry name" value="HTH_DNAJC9"/>
</dbReference>
<dbReference type="GO" id="GO:0005737">
    <property type="term" value="C:cytoplasm"/>
    <property type="evidence" value="ECO:0007669"/>
    <property type="project" value="TreeGrafter"/>
</dbReference>
<reference evidence="3" key="1">
    <citation type="journal article" date="2020" name="Stud. Mycol.">
        <title>101 Dothideomycetes genomes: a test case for predicting lifestyles and emergence of pathogens.</title>
        <authorList>
            <person name="Haridas S."/>
            <person name="Albert R."/>
            <person name="Binder M."/>
            <person name="Bloem J."/>
            <person name="Labutti K."/>
            <person name="Salamov A."/>
            <person name="Andreopoulos B."/>
            <person name="Baker S."/>
            <person name="Barry K."/>
            <person name="Bills G."/>
            <person name="Bluhm B."/>
            <person name="Cannon C."/>
            <person name="Castanera R."/>
            <person name="Culley D."/>
            <person name="Daum C."/>
            <person name="Ezra D."/>
            <person name="Gonzalez J."/>
            <person name="Henrissat B."/>
            <person name="Kuo A."/>
            <person name="Liang C."/>
            <person name="Lipzen A."/>
            <person name="Lutzoni F."/>
            <person name="Magnuson J."/>
            <person name="Mondo S."/>
            <person name="Nolan M."/>
            <person name="Ohm R."/>
            <person name="Pangilinan J."/>
            <person name="Park H.-J."/>
            <person name="Ramirez L."/>
            <person name="Alfaro M."/>
            <person name="Sun H."/>
            <person name="Tritt A."/>
            <person name="Yoshinaga Y."/>
            <person name="Zwiers L.-H."/>
            <person name="Turgeon B."/>
            <person name="Goodwin S."/>
            <person name="Spatafora J."/>
            <person name="Crous P."/>
            <person name="Grigoriev I."/>
        </authorList>
    </citation>
    <scope>NUCLEOTIDE SEQUENCE</scope>
    <source>
        <strain evidence="3">CBS 109.77</strain>
    </source>
</reference>
<dbReference type="AlphaFoldDB" id="A0A6A6X617"/>
<feature type="domain" description="J" evidence="2">
    <location>
        <begin position="32"/>
        <end position="99"/>
    </location>
</feature>
<evidence type="ECO:0000259" key="2">
    <source>
        <dbReference type="PROSITE" id="PS50076"/>
    </source>
</evidence>
<dbReference type="SMART" id="SM00271">
    <property type="entry name" value="DnaJ"/>
    <property type="match status" value="1"/>
</dbReference>
<dbReference type="Pfam" id="PF00226">
    <property type="entry name" value="DnaJ"/>
    <property type="match status" value="1"/>
</dbReference>
<dbReference type="EMBL" id="MU001994">
    <property type="protein sequence ID" value="KAF2791950.1"/>
    <property type="molecule type" value="Genomic_DNA"/>
</dbReference>
<dbReference type="InterPro" id="IPR052594">
    <property type="entry name" value="J_domain-containing_protein"/>
</dbReference>
<accession>A0A6A6X617</accession>
<proteinExistence type="predicted"/>
<keyword evidence="4" id="KW-1185">Reference proteome</keyword>
<feature type="compositionally biased region" description="Basic residues" evidence="1">
    <location>
        <begin position="340"/>
        <end position="353"/>
    </location>
</feature>
<protein>
    <submittedName>
        <fullName evidence="3">DnaJ-domain-containing protein</fullName>
    </submittedName>
</protein>
<dbReference type="InterPro" id="IPR001623">
    <property type="entry name" value="DnaJ_domain"/>
</dbReference>
<dbReference type="OrthoDB" id="110024at2759"/>
<evidence type="ECO:0000256" key="1">
    <source>
        <dbReference type="SAM" id="MobiDB-lite"/>
    </source>
</evidence>
<organism evidence="3 4">
    <name type="scientific">Melanomma pulvis-pyrius CBS 109.77</name>
    <dbReference type="NCBI Taxonomy" id="1314802"/>
    <lineage>
        <taxon>Eukaryota</taxon>
        <taxon>Fungi</taxon>
        <taxon>Dikarya</taxon>
        <taxon>Ascomycota</taxon>
        <taxon>Pezizomycotina</taxon>
        <taxon>Dothideomycetes</taxon>
        <taxon>Pleosporomycetidae</taxon>
        <taxon>Pleosporales</taxon>
        <taxon>Melanommataceae</taxon>
        <taxon>Melanomma</taxon>
    </lineage>
</organism>
<dbReference type="Gene3D" id="1.10.287.110">
    <property type="entry name" value="DnaJ domain"/>
    <property type="match status" value="1"/>
</dbReference>
<dbReference type="PANTHER" id="PTHR44144">
    <property type="entry name" value="DNAJ HOMOLOG SUBFAMILY C MEMBER 9"/>
    <property type="match status" value="1"/>
</dbReference>
<feature type="compositionally biased region" description="Basic residues" evidence="1">
    <location>
        <begin position="300"/>
        <end position="310"/>
    </location>
</feature>
<dbReference type="InterPro" id="IPR018253">
    <property type="entry name" value="DnaJ_domain_CS"/>
</dbReference>
<dbReference type="GO" id="GO:0031072">
    <property type="term" value="F:heat shock protein binding"/>
    <property type="evidence" value="ECO:0007669"/>
    <property type="project" value="TreeGrafter"/>
</dbReference>
<feature type="region of interest" description="Disordered" evidence="1">
    <location>
        <begin position="1"/>
        <end position="32"/>
    </location>
</feature>
<dbReference type="GO" id="GO:0005634">
    <property type="term" value="C:nucleus"/>
    <property type="evidence" value="ECO:0007669"/>
    <property type="project" value="TreeGrafter"/>
</dbReference>
<dbReference type="PROSITE" id="PS50076">
    <property type="entry name" value="DNAJ_2"/>
    <property type="match status" value="1"/>
</dbReference>
<feature type="compositionally biased region" description="Basic and acidic residues" evidence="1">
    <location>
        <begin position="195"/>
        <end position="242"/>
    </location>
</feature>
<dbReference type="FunFam" id="1.10.287.110:FF:000110">
    <property type="entry name" value="DnaJ domain protein (AFU_orthologue AFUA_2G13210)"/>
    <property type="match status" value="1"/>
</dbReference>
<dbReference type="InterPro" id="IPR036869">
    <property type="entry name" value="J_dom_sf"/>
</dbReference>
<name>A0A6A6X617_9PLEO</name>
<feature type="compositionally biased region" description="Basic and acidic residues" evidence="1">
    <location>
        <begin position="268"/>
        <end position="277"/>
    </location>
</feature>